<dbReference type="PANTHER" id="PTHR31636">
    <property type="entry name" value="OSJNBA0084A10.13 PROTEIN-RELATED"/>
    <property type="match status" value="1"/>
</dbReference>
<evidence type="ECO:0000256" key="6">
    <source>
        <dbReference type="SAM" id="MobiDB-lite"/>
    </source>
</evidence>
<dbReference type="Pfam" id="PF12041">
    <property type="entry name" value="DELLA"/>
    <property type="match status" value="2"/>
</dbReference>
<reference evidence="9" key="1">
    <citation type="journal article" date="2016" name="Nature">
        <title>The genome of the seagrass Zostera marina reveals angiosperm adaptation to the sea.</title>
        <authorList>
            <person name="Olsen J.L."/>
            <person name="Rouze P."/>
            <person name="Verhelst B."/>
            <person name="Lin Y.-C."/>
            <person name="Bayer T."/>
            <person name="Collen J."/>
            <person name="Dattolo E."/>
            <person name="De Paoli E."/>
            <person name="Dittami S."/>
            <person name="Maumus F."/>
            <person name="Michel G."/>
            <person name="Kersting A."/>
            <person name="Lauritano C."/>
            <person name="Lohaus R."/>
            <person name="Toepel M."/>
            <person name="Tonon T."/>
            <person name="Vanneste K."/>
            <person name="Amirebrahimi M."/>
            <person name="Brakel J."/>
            <person name="Bostroem C."/>
            <person name="Chovatia M."/>
            <person name="Grimwood J."/>
            <person name="Jenkins J.W."/>
            <person name="Jueterbock A."/>
            <person name="Mraz A."/>
            <person name="Stam W.T."/>
            <person name="Tice H."/>
            <person name="Bornberg-Bauer E."/>
            <person name="Green P.J."/>
            <person name="Pearson G.A."/>
            <person name="Procaccini G."/>
            <person name="Duarte C.M."/>
            <person name="Schmutz J."/>
            <person name="Reusch T.B.H."/>
            <person name="Van de Peer Y."/>
        </authorList>
    </citation>
    <scope>NUCLEOTIDE SEQUENCE [LARGE SCALE GENOMIC DNA]</scope>
    <source>
        <strain evidence="9">cv. Finnish</strain>
    </source>
</reference>
<dbReference type="OrthoDB" id="761920at2759"/>
<keyword evidence="3 5" id="KW-0804">Transcription</keyword>
<protein>
    <recommendedName>
        <fullName evidence="5">DELLA protein</fullName>
    </recommendedName>
</protein>
<name>A0A0K9PYX5_ZOSMR</name>
<keyword evidence="2 5" id="KW-0805">Transcription regulation</keyword>
<evidence type="ECO:0000256" key="5">
    <source>
        <dbReference type="RuleBase" id="RU367159"/>
    </source>
</evidence>
<feature type="region of interest" description="Disordered" evidence="6">
    <location>
        <begin position="1"/>
        <end position="35"/>
    </location>
</feature>
<dbReference type="OMA" id="PQNQIDH"/>
<evidence type="ECO:0000256" key="1">
    <source>
        <dbReference type="ARBA" id="ARBA00010273"/>
    </source>
</evidence>
<dbReference type="STRING" id="29655.A0A0K9PYX5"/>
<comment type="domain">
    <text evidence="5">The DELLA motif is required for its GA-induced degradation.</text>
</comment>
<comment type="caution">
    <text evidence="4">Lacks conserved residue(s) required for the propagation of feature annotation.</text>
</comment>
<dbReference type="EMBL" id="LFYR01000429">
    <property type="protein sequence ID" value="KMZ74109.1"/>
    <property type="molecule type" value="Genomic_DNA"/>
</dbReference>
<evidence type="ECO:0000256" key="4">
    <source>
        <dbReference type="PROSITE-ProRule" id="PRU01191"/>
    </source>
</evidence>
<keyword evidence="5" id="KW-0939">Gibberellin signaling pathway</keyword>
<feature type="region of interest" description="SAW" evidence="4">
    <location>
        <begin position="520"/>
        <end position="596"/>
    </location>
</feature>
<comment type="caution">
    <text evidence="8">The sequence shown here is derived from an EMBL/GenBank/DDBJ whole genome shotgun (WGS) entry which is preliminary data.</text>
</comment>
<dbReference type="GO" id="GO:0009740">
    <property type="term" value="P:gibberellic acid mediated signaling pathway"/>
    <property type="evidence" value="ECO:0007669"/>
    <property type="project" value="UniProtKB-UniRule"/>
</dbReference>
<comment type="subcellular location">
    <subcellularLocation>
        <location evidence="5">Nucleus</location>
    </subcellularLocation>
</comment>
<accession>A0A0K9PYX5</accession>
<evidence type="ECO:0000256" key="2">
    <source>
        <dbReference type="ARBA" id="ARBA00023015"/>
    </source>
</evidence>
<feature type="domain" description="Transcriptional factor DELLA N-terminal" evidence="7">
    <location>
        <begin position="49"/>
        <end position="79"/>
    </location>
</feature>
<evidence type="ECO:0000313" key="9">
    <source>
        <dbReference type="Proteomes" id="UP000036987"/>
    </source>
</evidence>
<dbReference type="Gene3D" id="1.10.10.1290">
    <property type="entry name" value="Transcriptional regulator DELLA, N-terminal domain"/>
    <property type="match status" value="1"/>
</dbReference>
<feature type="short sequence motif" description="LXXLL motif" evidence="4">
    <location>
        <begin position="424"/>
        <end position="428"/>
    </location>
</feature>
<proteinExistence type="inferred from homology"/>
<dbReference type="SMART" id="SM01129">
    <property type="entry name" value="DELLA"/>
    <property type="match status" value="1"/>
</dbReference>
<dbReference type="InterPro" id="IPR038088">
    <property type="entry name" value="DELLA_N_sf"/>
</dbReference>
<dbReference type="GO" id="GO:0006355">
    <property type="term" value="P:regulation of DNA-templated transcription"/>
    <property type="evidence" value="ECO:0000318"/>
    <property type="project" value="GO_Central"/>
</dbReference>
<dbReference type="GO" id="GO:0043565">
    <property type="term" value="F:sequence-specific DNA binding"/>
    <property type="evidence" value="ECO:0000318"/>
    <property type="project" value="GO_Central"/>
</dbReference>
<gene>
    <name evidence="8" type="ORF">ZOSMA_135G00380</name>
</gene>
<sequence length="598" mass="64723">MKRSHQGVVAAGDARSGGCGASSSSSSAKAKHVNKEEEDLKLVQDGGEDVLLAALGYKVRSSSMADVAQKLEQLEMAMVIGSGGFSGGFLNGGSSFPGVGVVDNTNTNTNNDCSVLAHLASESVHRNPSDLNSWLDNMLSEIHVPNLPPSSQSQSQSPGPSECDFATGLSVIDDLTAIIPVDSRKKKRMKTSTTSPISTAVIPQQLQQMPVVLVEESQATGIRLIHALLSCADAAQQENYLLAESLIKQITLLTTSQGGAMRKVATYFVGALARRIYPRSPPSSPLSPPSDLLEMHFYEAGPYLKFAHFTANQAILEAFADKTHVHVIDFGMKQGMQWPALIQALAIRPGGPPLFRLTGIGPPHSNDSDALQVVGWRLAQFAESLHVKFEYRGFVANSLADLESYMFESHSDSSAVAVNSIMELHPLLSTQGSIEKVLETAKALKPAIVTVVEQEANHNGPIFIERFTEALHYYSSMFDSLEGGSTTTSGDGEIGIGGDGGYDPMMAEEFVGKQILDVVACEGRERKERHETAKEWKNRFCSAGFQMAPLCFNAFKQVSMLLERYAGTEGYRIEENDGCLMLCWYTRPLFTSSAWCLP</sequence>
<dbReference type="InterPro" id="IPR005202">
    <property type="entry name" value="TF_GRAS"/>
</dbReference>
<evidence type="ECO:0000259" key="7">
    <source>
        <dbReference type="Pfam" id="PF12041"/>
    </source>
</evidence>
<feature type="region of interest" description="VHIID" evidence="4">
    <location>
        <begin position="294"/>
        <end position="359"/>
    </location>
</feature>
<comment type="function">
    <text evidence="5">Transcriptional regulator that acts as a repressor of the gibberellin (GA) signaling pathway. Probably acts by participating in large multiprotein complexes that repress transcription of GA-inducible genes.</text>
</comment>
<dbReference type="Pfam" id="PF03514">
    <property type="entry name" value="GRAS"/>
    <property type="match status" value="1"/>
</dbReference>
<organism evidence="8 9">
    <name type="scientific">Zostera marina</name>
    <name type="common">Eelgrass</name>
    <dbReference type="NCBI Taxonomy" id="29655"/>
    <lineage>
        <taxon>Eukaryota</taxon>
        <taxon>Viridiplantae</taxon>
        <taxon>Streptophyta</taxon>
        <taxon>Embryophyta</taxon>
        <taxon>Tracheophyta</taxon>
        <taxon>Spermatophyta</taxon>
        <taxon>Magnoliopsida</taxon>
        <taxon>Liliopsida</taxon>
        <taxon>Zosteraceae</taxon>
        <taxon>Zostera</taxon>
    </lineage>
</organism>
<keyword evidence="9" id="KW-1185">Reference proteome</keyword>
<evidence type="ECO:0000313" key="8">
    <source>
        <dbReference type="EMBL" id="KMZ74109.1"/>
    </source>
</evidence>
<comment type="similarity">
    <text evidence="1 5">Belongs to the GRAS family. DELLA subfamily.</text>
</comment>
<dbReference type="GO" id="GO:0005634">
    <property type="term" value="C:nucleus"/>
    <property type="evidence" value="ECO:0000318"/>
    <property type="project" value="GO_Central"/>
</dbReference>
<feature type="domain" description="Transcriptional factor DELLA N-terminal" evidence="7">
    <location>
        <begin position="114"/>
        <end position="144"/>
    </location>
</feature>
<dbReference type="Proteomes" id="UP000036987">
    <property type="component" value="Unassembled WGS sequence"/>
</dbReference>
<keyword evidence="5" id="KW-0539">Nucleus</keyword>
<dbReference type="GO" id="GO:0003700">
    <property type="term" value="F:DNA-binding transcription factor activity"/>
    <property type="evidence" value="ECO:0000318"/>
    <property type="project" value="GO_Central"/>
</dbReference>
<dbReference type="AlphaFoldDB" id="A0A0K9PYX5"/>
<evidence type="ECO:0000256" key="3">
    <source>
        <dbReference type="ARBA" id="ARBA00023163"/>
    </source>
</evidence>
<dbReference type="InterPro" id="IPR021914">
    <property type="entry name" value="TF_DELLA_N"/>
</dbReference>
<feature type="short sequence motif" description="VHIID" evidence="4">
    <location>
        <begin position="325"/>
        <end position="329"/>
    </location>
</feature>
<dbReference type="PROSITE" id="PS50985">
    <property type="entry name" value="GRAS"/>
    <property type="match status" value="1"/>
</dbReference>